<keyword evidence="6" id="KW-0539">Nucleus</keyword>
<evidence type="ECO:0000256" key="2">
    <source>
        <dbReference type="ARBA" id="ARBA00022553"/>
    </source>
</evidence>
<dbReference type="Gene3D" id="1.10.720.40">
    <property type="match status" value="1"/>
</dbReference>
<evidence type="ECO:0000256" key="6">
    <source>
        <dbReference type="ARBA" id="ARBA00023242"/>
    </source>
</evidence>
<accession>A0A4U0U8D5</accession>
<evidence type="ECO:0000256" key="4">
    <source>
        <dbReference type="ARBA" id="ARBA00022989"/>
    </source>
</evidence>
<feature type="region of interest" description="Disordered" evidence="7">
    <location>
        <begin position="60"/>
        <end position="244"/>
    </location>
</feature>
<feature type="compositionally biased region" description="Basic and acidic residues" evidence="7">
    <location>
        <begin position="214"/>
        <end position="237"/>
    </location>
</feature>
<evidence type="ECO:0000256" key="7">
    <source>
        <dbReference type="SAM" id="MobiDB-lite"/>
    </source>
</evidence>
<feature type="compositionally biased region" description="Basic and acidic residues" evidence="7">
    <location>
        <begin position="142"/>
        <end position="155"/>
    </location>
</feature>
<evidence type="ECO:0000313" key="9">
    <source>
        <dbReference type="EMBL" id="TKA30495.1"/>
    </source>
</evidence>
<dbReference type="GO" id="GO:0005637">
    <property type="term" value="C:nuclear inner membrane"/>
    <property type="evidence" value="ECO:0007669"/>
    <property type="project" value="UniProtKB-SubCell"/>
</dbReference>
<evidence type="ECO:0000256" key="1">
    <source>
        <dbReference type="ARBA" id="ARBA00004540"/>
    </source>
</evidence>
<dbReference type="Pfam" id="PF12949">
    <property type="entry name" value="HeH"/>
    <property type="match status" value="1"/>
</dbReference>
<dbReference type="PANTHER" id="PTHR47808:SF2">
    <property type="entry name" value="LEM DOMAIN-CONTAINING PROTEIN 2"/>
    <property type="match status" value="1"/>
</dbReference>
<evidence type="ECO:0000256" key="3">
    <source>
        <dbReference type="ARBA" id="ARBA00022692"/>
    </source>
</evidence>
<feature type="compositionally biased region" description="Acidic residues" evidence="7">
    <location>
        <begin position="80"/>
        <end position="89"/>
    </location>
</feature>
<dbReference type="GO" id="GO:0034399">
    <property type="term" value="C:nuclear periphery"/>
    <property type="evidence" value="ECO:0007669"/>
    <property type="project" value="TreeGrafter"/>
</dbReference>
<keyword evidence="10" id="KW-1185">Reference proteome</keyword>
<dbReference type="InterPro" id="IPR041885">
    <property type="entry name" value="MAN1_winged_helix_dom"/>
</dbReference>
<dbReference type="GO" id="GO:0005783">
    <property type="term" value="C:endoplasmic reticulum"/>
    <property type="evidence" value="ECO:0007669"/>
    <property type="project" value="TreeGrafter"/>
</dbReference>
<dbReference type="InterPro" id="IPR025856">
    <property type="entry name" value="HeH/LEM_domain"/>
</dbReference>
<proteinExistence type="predicted"/>
<dbReference type="SMART" id="SM01261">
    <property type="entry name" value="Thymopoietin"/>
    <property type="match status" value="1"/>
</dbReference>
<feature type="domain" description="LEM-like" evidence="8">
    <location>
        <begin position="9"/>
        <end position="54"/>
    </location>
</feature>
<name>A0A4U0U8D5_9PEZI</name>
<dbReference type="EMBL" id="NAJL01000011">
    <property type="protein sequence ID" value="TKA30495.1"/>
    <property type="molecule type" value="Genomic_DNA"/>
</dbReference>
<protein>
    <recommendedName>
        <fullName evidence="8">LEM-like domain-containing protein</fullName>
    </recommendedName>
</protein>
<dbReference type="GO" id="GO:0003682">
    <property type="term" value="F:chromatin binding"/>
    <property type="evidence" value="ECO:0007669"/>
    <property type="project" value="InterPro"/>
</dbReference>
<dbReference type="InterPro" id="IPR013146">
    <property type="entry name" value="LEM-like_dom"/>
</dbReference>
<dbReference type="PANTHER" id="PTHR47808">
    <property type="entry name" value="INNER NUCLEAR MEMBRANE PROTEIN HEH2-RELATED"/>
    <property type="match status" value="1"/>
</dbReference>
<keyword evidence="3" id="KW-0812">Transmembrane</keyword>
<reference evidence="9 10" key="1">
    <citation type="submission" date="2017-03" db="EMBL/GenBank/DDBJ databases">
        <title>Genomes of endolithic fungi from Antarctica.</title>
        <authorList>
            <person name="Coleine C."/>
            <person name="Masonjones S."/>
            <person name="Stajich J.E."/>
        </authorList>
    </citation>
    <scope>NUCLEOTIDE SEQUENCE [LARGE SCALE GENOMIC DNA]</scope>
    <source>
        <strain evidence="9 10">CCFEE 6315</strain>
    </source>
</reference>
<keyword evidence="2" id="KW-0597">Phosphoprotein</keyword>
<dbReference type="GO" id="GO:0003677">
    <property type="term" value="F:DNA binding"/>
    <property type="evidence" value="ECO:0007669"/>
    <property type="project" value="InterPro"/>
</dbReference>
<comment type="caution">
    <text evidence="9">The sequence shown here is derived from an EMBL/GenBank/DDBJ whole genome shotgun (WGS) entry which is preliminary data.</text>
</comment>
<feature type="compositionally biased region" description="Polar residues" evidence="7">
    <location>
        <begin position="182"/>
        <end position="193"/>
    </location>
</feature>
<dbReference type="InterPro" id="IPR018996">
    <property type="entry name" value="Man1/Src1-like_C"/>
</dbReference>
<comment type="subcellular location">
    <subcellularLocation>
        <location evidence="1">Nucleus inner membrane</location>
    </subcellularLocation>
</comment>
<keyword evidence="4" id="KW-1133">Transmembrane helix</keyword>
<dbReference type="AlphaFoldDB" id="A0A4U0U8D5"/>
<gene>
    <name evidence="9" type="ORF">B0A50_02723</name>
</gene>
<dbReference type="CDD" id="cd12935">
    <property type="entry name" value="LEM_like"/>
    <property type="match status" value="1"/>
</dbReference>
<dbReference type="GO" id="GO:0071763">
    <property type="term" value="P:nuclear membrane organization"/>
    <property type="evidence" value="ECO:0007669"/>
    <property type="project" value="TreeGrafter"/>
</dbReference>
<organism evidence="9 10">
    <name type="scientific">Salinomyces thailandicus</name>
    <dbReference type="NCBI Taxonomy" id="706561"/>
    <lineage>
        <taxon>Eukaryota</taxon>
        <taxon>Fungi</taxon>
        <taxon>Dikarya</taxon>
        <taxon>Ascomycota</taxon>
        <taxon>Pezizomycotina</taxon>
        <taxon>Dothideomycetes</taxon>
        <taxon>Dothideomycetidae</taxon>
        <taxon>Mycosphaerellales</taxon>
        <taxon>Teratosphaeriaceae</taxon>
        <taxon>Salinomyces</taxon>
    </lineage>
</organism>
<evidence type="ECO:0000256" key="5">
    <source>
        <dbReference type="ARBA" id="ARBA00023136"/>
    </source>
</evidence>
<dbReference type="InterPro" id="IPR044780">
    <property type="entry name" value="Heh2/Src1"/>
</dbReference>
<dbReference type="OrthoDB" id="2503928at2759"/>
<dbReference type="Gene3D" id="1.10.10.1180">
    <property type="entry name" value="MAN1, winged-helix domain"/>
    <property type="match status" value="1"/>
</dbReference>
<dbReference type="InterPro" id="IPR011015">
    <property type="entry name" value="LEM/LEM-like_dom_sf"/>
</dbReference>
<evidence type="ECO:0000259" key="8">
    <source>
        <dbReference type="SMART" id="SM01261"/>
    </source>
</evidence>
<keyword evidence="5" id="KW-0472">Membrane</keyword>
<dbReference type="Pfam" id="PF09402">
    <property type="entry name" value="MSC"/>
    <property type="match status" value="1"/>
</dbReference>
<sequence>MDEQAYLEPGFDPSSLTIPRLRSILVAHNVNYPSSAKKGQLIDLFNDHVLPQARKLRNANARVKRTSRGIENVPATQSSVDEDELEEELQAPPSAATRSSRRSTRARTEEAEDVIAPTPRGTRGSTAPPDHLSRRVSGRSVRKYEGDDAGHDAKRPASRRSRVSAAVTPSAREQRGRDDESPFSNENVFQSGGSPPPPTNRDTERRRTTMTTNRDAERRRSREVRRRTEEVRPHGDPMDGAVVPTRRTFDMPAAESRRAEVEPTEEFTPDEQEDLVVAEQSGELVPTRPRQRQRPSHAAKNAPWAISVVFLAGLAAFFRQEKLEVGYCGVGSPSIELAGVAIPDWADVLRPQCELCPAHSFCGEHLETTCEPGFVLVPHPFSLAGAVLLPPSCEPDSAKAKKVSAVKDRAVEELRERNAKFECGEAPQAEVKETELKQAIGTKRRKGMSNEEFEDLWSSALGEIQGVEEIVSGTDGHTGTSTLRSTSLARVPFTCAVQRSLRQSLRQNFWQLVGIILTLSAGGYARYTITSGRATEREAKRLASLALEKLSRQASLHAYDPVGYGENYVSVAQLRDDVLREEFSARRRTKLWERVRAKVENNSNVRPMVREGRSGDVGRVWEWVGAVGLLEGSPMNGNAGGVERWNRGGGGGRISFGGGAQERLAEPRDGDVSVVRKWEEGGRPYY</sequence>
<evidence type="ECO:0000313" key="10">
    <source>
        <dbReference type="Proteomes" id="UP000308549"/>
    </source>
</evidence>
<dbReference type="Proteomes" id="UP000308549">
    <property type="component" value="Unassembled WGS sequence"/>
</dbReference>